<name>A0A2N7S715_9MICC</name>
<dbReference type="AlphaFoldDB" id="A0A2N7S715"/>
<dbReference type="EMBL" id="PNQX01000001">
    <property type="protein sequence ID" value="PMQ21916.1"/>
    <property type="molecule type" value="Genomic_DNA"/>
</dbReference>
<sequence>MLVPIADTGNLNQTYPHPGSFSIRNLIIESKQLIATHDKERRSMNLIRQIKCLVGQFMPNRKFDLSGEILKESFW</sequence>
<reference evidence="1 2" key="1">
    <citation type="journal article" date="2017" name="Elife">
        <title>Extensive horizontal gene transfer in cheese-associated bacteria.</title>
        <authorList>
            <person name="Bonham K.S."/>
            <person name="Wolfe B.E."/>
            <person name="Dutton R.J."/>
        </authorList>
    </citation>
    <scope>NUCLEOTIDE SEQUENCE [LARGE SCALE GENOMIC DNA]</scope>
    <source>
        <strain evidence="1 2">JB182</strain>
    </source>
</reference>
<comment type="caution">
    <text evidence="1">The sequence shown here is derived from an EMBL/GenBank/DDBJ whole genome shotgun (WGS) entry which is preliminary data.</text>
</comment>
<evidence type="ECO:0000313" key="1">
    <source>
        <dbReference type="EMBL" id="PMQ21916.1"/>
    </source>
</evidence>
<gene>
    <name evidence="1" type="ORF">CIK84_10505</name>
</gene>
<protein>
    <submittedName>
        <fullName evidence="1">Uncharacterized protein</fullName>
    </submittedName>
</protein>
<accession>A0A2N7S715</accession>
<evidence type="ECO:0000313" key="2">
    <source>
        <dbReference type="Proteomes" id="UP000235739"/>
    </source>
</evidence>
<proteinExistence type="predicted"/>
<organism evidence="1 2">
    <name type="scientific">Glutamicibacter arilaitensis</name>
    <dbReference type="NCBI Taxonomy" id="256701"/>
    <lineage>
        <taxon>Bacteria</taxon>
        <taxon>Bacillati</taxon>
        <taxon>Actinomycetota</taxon>
        <taxon>Actinomycetes</taxon>
        <taxon>Micrococcales</taxon>
        <taxon>Micrococcaceae</taxon>
        <taxon>Glutamicibacter</taxon>
    </lineage>
</organism>
<dbReference type="Proteomes" id="UP000235739">
    <property type="component" value="Unassembled WGS sequence"/>
</dbReference>